<comment type="similarity">
    <text evidence="2">Belongs to the class-V pyridoxal-phosphate-dependent aminotransferase family. Csd subfamily.</text>
</comment>
<dbReference type="Gene3D" id="3.40.640.10">
    <property type="entry name" value="Type I PLP-dependent aspartate aminotransferase-like (Major domain)"/>
    <property type="match status" value="1"/>
</dbReference>
<dbReference type="AlphaFoldDB" id="A0A1M5AQ62"/>
<dbReference type="PANTHER" id="PTHR43586">
    <property type="entry name" value="CYSTEINE DESULFURASE"/>
    <property type="match status" value="1"/>
</dbReference>
<organism evidence="8 9">
    <name type="scientific">Caldanaerobius fijiensis DSM 17918</name>
    <dbReference type="NCBI Taxonomy" id="1121256"/>
    <lineage>
        <taxon>Bacteria</taxon>
        <taxon>Bacillati</taxon>
        <taxon>Bacillota</taxon>
        <taxon>Clostridia</taxon>
        <taxon>Thermoanaerobacterales</taxon>
        <taxon>Thermoanaerobacteraceae</taxon>
        <taxon>Caldanaerobius</taxon>
    </lineage>
</organism>
<dbReference type="OrthoDB" id="9804366at2"/>
<dbReference type="InterPro" id="IPR010969">
    <property type="entry name" value="Cys_dSase-rel_unknwn_funct"/>
</dbReference>
<dbReference type="NCBIfam" id="TIGR01977">
    <property type="entry name" value="am_tr_V_EF2568"/>
    <property type="match status" value="1"/>
</dbReference>
<dbReference type="InterPro" id="IPR010970">
    <property type="entry name" value="Cys_dSase_SufS"/>
</dbReference>
<sequence length="381" mass="41460">MIYLDNAATTWPKPENVYDEVKNTMIKYGANTGRGSHKLSIAASRIVYNTRELLAKFLNARSPMEIIFTMNCTMALNMAIKGLLKTGDHVLITSMEHNSVIRPLNALKSKGINYDIIWCNHEGLLDPENLKKAIKSNTKLIVTTMASNVCGSLMPINDIAAIARSYGIVYLIDGAQGLGVIDVDTRKMGVDIIAFPGHKGLLGPQGTGGLYISSKLKLDTIIEGGTGSHSDLDSQPEEIPDKFESGTLNTPGIAGLGAGIKYIEERGIDDIRKHEMYLTDCLIRGLREIKGVVVYGPQDLSQRIGVVSINIDDIDSSLVGHILDLKYDIATRSGLHCSILAHKTLGTVNQGTVRFSVGPFNTIDEIENTIKAVYDVAKNFV</sequence>
<evidence type="ECO:0000256" key="6">
    <source>
        <dbReference type="ARBA" id="ARBA00050776"/>
    </source>
</evidence>
<dbReference type="PANTHER" id="PTHR43586:SF4">
    <property type="entry name" value="ISOPENICILLIN N EPIMERASE"/>
    <property type="match status" value="1"/>
</dbReference>
<evidence type="ECO:0000256" key="3">
    <source>
        <dbReference type="ARBA" id="ARBA00012239"/>
    </source>
</evidence>
<dbReference type="RefSeq" id="WP_073343977.1">
    <property type="nucleotide sequence ID" value="NZ_FQVH01000018.1"/>
</dbReference>
<dbReference type="InterPro" id="IPR016454">
    <property type="entry name" value="Cysteine_dSase"/>
</dbReference>
<dbReference type="GO" id="GO:0031071">
    <property type="term" value="F:cysteine desulfurase activity"/>
    <property type="evidence" value="ECO:0007669"/>
    <property type="project" value="UniProtKB-EC"/>
</dbReference>
<dbReference type="Pfam" id="PF00266">
    <property type="entry name" value="Aminotran_5"/>
    <property type="match status" value="1"/>
</dbReference>
<dbReference type="InterPro" id="IPR015424">
    <property type="entry name" value="PyrdxlP-dep_Trfase"/>
</dbReference>
<dbReference type="InterPro" id="IPR015421">
    <property type="entry name" value="PyrdxlP-dep_Trfase_major"/>
</dbReference>
<evidence type="ECO:0000313" key="9">
    <source>
        <dbReference type="Proteomes" id="UP000184088"/>
    </source>
</evidence>
<evidence type="ECO:0000313" key="8">
    <source>
        <dbReference type="EMBL" id="SHF32383.1"/>
    </source>
</evidence>
<dbReference type="Proteomes" id="UP000184088">
    <property type="component" value="Unassembled WGS sequence"/>
</dbReference>
<dbReference type="STRING" id="1121256.SAMN02746089_01695"/>
<protein>
    <recommendedName>
        <fullName evidence="3">cysteine desulfurase</fullName>
        <ecNumber evidence="3">2.8.1.7</ecNumber>
    </recommendedName>
</protein>
<comment type="cofactor">
    <cofactor evidence="1">
        <name>pyridoxal 5'-phosphate</name>
        <dbReference type="ChEBI" id="CHEBI:597326"/>
    </cofactor>
</comment>
<dbReference type="PIRSF" id="PIRSF005572">
    <property type="entry name" value="NifS"/>
    <property type="match status" value="1"/>
</dbReference>
<feature type="domain" description="Aminotransferase class V" evidence="7">
    <location>
        <begin position="2"/>
        <end position="368"/>
    </location>
</feature>
<gene>
    <name evidence="8" type="ORF">SAMN02746089_01695</name>
</gene>
<dbReference type="GO" id="GO:0030170">
    <property type="term" value="F:pyridoxal phosphate binding"/>
    <property type="evidence" value="ECO:0007669"/>
    <property type="project" value="InterPro"/>
</dbReference>
<keyword evidence="5" id="KW-0663">Pyridoxal phosphate</keyword>
<dbReference type="InterPro" id="IPR000192">
    <property type="entry name" value="Aminotrans_V_dom"/>
</dbReference>
<dbReference type="CDD" id="cd06453">
    <property type="entry name" value="SufS_like"/>
    <property type="match status" value="1"/>
</dbReference>
<proteinExistence type="inferred from homology"/>
<evidence type="ECO:0000256" key="5">
    <source>
        <dbReference type="ARBA" id="ARBA00022898"/>
    </source>
</evidence>
<dbReference type="GO" id="GO:0006534">
    <property type="term" value="P:cysteine metabolic process"/>
    <property type="evidence" value="ECO:0007669"/>
    <property type="project" value="InterPro"/>
</dbReference>
<keyword evidence="9" id="KW-1185">Reference proteome</keyword>
<dbReference type="SUPFAM" id="SSF53383">
    <property type="entry name" value="PLP-dependent transferases"/>
    <property type="match status" value="1"/>
</dbReference>
<reference evidence="8 9" key="1">
    <citation type="submission" date="2016-11" db="EMBL/GenBank/DDBJ databases">
        <authorList>
            <person name="Jaros S."/>
            <person name="Januszkiewicz K."/>
            <person name="Wedrychowicz H."/>
        </authorList>
    </citation>
    <scope>NUCLEOTIDE SEQUENCE [LARGE SCALE GENOMIC DNA]</scope>
    <source>
        <strain evidence="8 9">DSM 17918</strain>
    </source>
</reference>
<dbReference type="Gene3D" id="3.90.1150.10">
    <property type="entry name" value="Aspartate Aminotransferase, domain 1"/>
    <property type="match status" value="1"/>
</dbReference>
<dbReference type="InterPro" id="IPR015422">
    <property type="entry name" value="PyrdxlP-dep_Trfase_small"/>
</dbReference>
<evidence type="ECO:0000256" key="2">
    <source>
        <dbReference type="ARBA" id="ARBA00010447"/>
    </source>
</evidence>
<comment type="catalytic activity">
    <reaction evidence="6">
        <text>(sulfur carrier)-H + L-cysteine = (sulfur carrier)-SH + L-alanine</text>
        <dbReference type="Rhea" id="RHEA:43892"/>
        <dbReference type="Rhea" id="RHEA-COMP:14737"/>
        <dbReference type="Rhea" id="RHEA-COMP:14739"/>
        <dbReference type="ChEBI" id="CHEBI:29917"/>
        <dbReference type="ChEBI" id="CHEBI:35235"/>
        <dbReference type="ChEBI" id="CHEBI:57972"/>
        <dbReference type="ChEBI" id="CHEBI:64428"/>
        <dbReference type="EC" id="2.8.1.7"/>
    </reaction>
</comment>
<name>A0A1M5AQ62_9THEO</name>
<evidence type="ECO:0000256" key="4">
    <source>
        <dbReference type="ARBA" id="ARBA00022679"/>
    </source>
</evidence>
<evidence type="ECO:0000256" key="1">
    <source>
        <dbReference type="ARBA" id="ARBA00001933"/>
    </source>
</evidence>
<dbReference type="EMBL" id="FQVH01000018">
    <property type="protein sequence ID" value="SHF32383.1"/>
    <property type="molecule type" value="Genomic_DNA"/>
</dbReference>
<dbReference type="EC" id="2.8.1.7" evidence="3"/>
<evidence type="ECO:0000259" key="7">
    <source>
        <dbReference type="Pfam" id="PF00266"/>
    </source>
</evidence>
<keyword evidence="4" id="KW-0808">Transferase</keyword>
<accession>A0A1M5AQ62</accession>